<dbReference type="AlphaFoldDB" id="A0AA39TN49"/>
<proteinExistence type="predicted"/>
<accession>A0AA39TN49</accession>
<keyword evidence="2" id="KW-1185">Reference proteome</keyword>
<evidence type="ECO:0008006" key="3">
    <source>
        <dbReference type="Google" id="ProtNLM"/>
    </source>
</evidence>
<dbReference type="Proteomes" id="UP001175211">
    <property type="component" value="Unassembled WGS sequence"/>
</dbReference>
<dbReference type="EMBL" id="JAUEPS010000006">
    <property type="protein sequence ID" value="KAK0464757.1"/>
    <property type="molecule type" value="Genomic_DNA"/>
</dbReference>
<reference evidence="1" key="1">
    <citation type="submission" date="2023-06" db="EMBL/GenBank/DDBJ databases">
        <authorList>
            <consortium name="Lawrence Berkeley National Laboratory"/>
            <person name="Ahrendt S."/>
            <person name="Sahu N."/>
            <person name="Indic B."/>
            <person name="Wong-Bajracharya J."/>
            <person name="Merenyi Z."/>
            <person name="Ke H.-M."/>
            <person name="Monk M."/>
            <person name="Kocsube S."/>
            <person name="Drula E."/>
            <person name="Lipzen A."/>
            <person name="Balint B."/>
            <person name="Henrissat B."/>
            <person name="Andreopoulos B."/>
            <person name="Martin F.M."/>
            <person name="Harder C.B."/>
            <person name="Rigling D."/>
            <person name="Ford K.L."/>
            <person name="Foster G.D."/>
            <person name="Pangilinan J."/>
            <person name="Papanicolaou A."/>
            <person name="Barry K."/>
            <person name="LaButti K."/>
            <person name="Viragh M."/>
            <person name="Koriabine M."/>
            <person name="Yan M."/>
            <person name="Riley R."/>
            <person name="Champramary S."/>
            <person name="Plett K.L."/>
            <person name="Tsai I.J."/>
            <person name="Slot J."/>
            <person name="Sipos G."/>
            <person name="Plett J."/>
            <person name="Nagy L.G."/>
            <person name="Grigoriev I.V."/>
        </authorList>
    </citation>
    <scope>NUCLEOTIDE SEQUENCE</scope>
    <source>
        <strain evidence="1">CCBAS 213</strain>
    </source>
</reference>
<sequence>LSCLLLNLTIEPLAEMLRCSDLKGLTVPGSEERLIANLFADNTTTFLDENDDFNDLMCLLDTWCLASGACFNVMKTQIIPISSKDFCLKLSTCWKAKDNFNEILRNIHIVKEKEVIQILGAWFGNNIPEDMGEAANDCLNYDSDWSPCQYLTVVQGMLKHVKNKLKKQVWKFIWEGKTKNLVDFETLKASRSQGGLDILDLHAWNKAIEAMWVKSLL</sequence>
<dbReference type="GeneID" id="85350233"/>
<feature type="non-terminal residue" evidence="1">
    <location>
        <position position="217"/>
    </location>
</feature>
<protein>
    <recommendedName>
        <fullName evidence="3">Reverse transcriptase domain-containing protein</fullName>
    </recommendedName>
</protein>
<organism evidence="1 2">
    <name type="scientific">Armillaria tabescens</name>
    <name type="common">Ringless honey mushroom</name>
    <name type="synonym">Agaricus tabescens</name>
    <dbReference type="NCBI Taxonomy" id="1929756"/>
    <lineage>
        <taxon>Eukaryota</taxon>
        <taxon>Fungi</taxon>
        <taxon>Dikarya</taxon>
        <taxon>Basidiomycota</taxon>
        <taxon>Agaricomycotina</taxon>
        <taxon>Agaricomycetes</taxon>
        <taxon>Agaricomycetidae</taxon>
        <taxon>Agaricales</taxon>
        <taxon>Marasmiineae</taxon>
        <taxon>Physalacriaceae</taxon>
        <taxon>Desarmillaria</taxon>
    </lineage>
</organism>
<name>A0AA39TN49_ARMTA</name>
<evidence type="ECO:0000313" key="2">
    <source>
        <dbReference type="Proteomes" id="UP001175211"/>
    </source>
</evidence>
<evidence type="ECO:0000313" key="1">
    <source>
        <dbReference type="EMBL" id="KAK0464757.1"/>
    </source>
</evidence>
<dbReference type="RefSeq" id="XP_060335878.1">
    <property type="nucleotide sequence ID" value="XM_060466685.1"/>
</dbReference>
<gene>
    <name evidence="1" type="ORF">EV420DRAFT_1245710</name>
</gene>
<comment type="caution">
    <text evidence="1">The sequence shown here is derived from an EMBL/GenBank/DDBJ whole genome shotgun (WGS) entry which is preliminary data.</text>
</comment>
<feature type="non-terminal residue" evidence="1">
    <location>
        <position position="1"/>
    </location>
</feature>